<keyword evidence="3" id="KW-1185">Reference proteome</keyword>
<feature type="compositionally biased region" description="Pro residues" evidence="1">
    <location>
        <begin position="208"/>
        <end position="223"/>
    </location>
</feature>
<reference evidence="2" key="2">
    <citation type="submission" date="2018-05" db="EMBL/GenBank/DDBJ databases">
        <title>OmerRS3 (Oryza meridionalis Reference Sequence Version 3).</title>
        <authorList>
            <person name="Zhang J."/>
            <person name="Kudrna D."/>
            <person name="Lee S."/>
            <person name="Talag J."/>
            <person name="Welchert J."/>
            <person name="Wing R.A."/>
        </authorList>
    </citation>
    <scope>NUCLEOTIDE SEQUENCE [LARGE SCALE GENOMIC DNA]</scope>
    <source>
        <strain evidence="2">cv. OR44</strain>
    </source>
</reference>
<dbReference type="Gramene" id="OMERI04G23410.2">
    <property type="protein sequence ID" value="OMERI04G23410.2"/>
    <property type="gene ID" value="OMERI04G23410"/>
</dbReference>
<proteinExistence type="predicted"/>
<sequence length="232" mass="24051">MTLSSDTTAAIAKIHSSHAEPVGRGGAHLQIRGGGSKAAAAAPLRARLVLGADEEVSPLYARAAGEQLEIRGGDGRGLDLATARSLNGVRVANKRGELRRLEDAGTGDAAAEEEDADGRRLNGVRVADERGELRRPEDAGTGDAADAAVEEPRRMLTTTMATPTMRGTHRRCGGGGGGGRRPPRSPSCRHHHSAPPLHSGSPAAAYRTPPPPAVAQPRSPPLVPCYSPGKEK</sequence>
<accession>A0A0E0DJD3</accession>
<protein>
    <submittedName>
        <fullName evidence="2">Uncharacterized protein</fullName>
    </submittedName>
</protein>
<feature type="compositionally biased region" description="Low complexity" evidence="1">
    <location>
        <begin position="155"/>
        <end position="166"/>
    </location>
</feature>
<feature type="region of interest" description="Disordered" evidence="1">
    <location>
        <begin position="103"/>
        <end position="232"/>
    </location>
</feature>
<feature type="region of interest" description="Disordered" evidence="1">
    <location>
        <begin position="1"/>
        <end position="36"/>
    </location>
</feature>
<dbReference type="EnsemblPlants" id="OMERI04G23410.2">
    <property type="protein sequence ID" value="OMERI04G23410.2"/>
    <property type="gene ID" value="OMERI04G23410"/>
</dbReference>
<reference evidence="2" key="1">
    <citation type="submission" date="2015-04" db="UniProtKB">
        <authorList>
            <consortium name="EnsemblPlants"/>
        </authorList>
    </citation>
    <scope>IDENTIFICATION</scope>
</reference>
<organism evidence="2">
    <name type="scientific">Oryza meridionalis</name>
    <dbReference type="NCBI Taxonomy" id="40149"/>
    <lineage>
        <taxon>Eukaryota</taxon>
        <taxon>Viridiplantae</taxon>
        <taxon>Streptophyta</taxon>
        <taxon>Embryophyta</taxon>
        <taxon>Tracheophyta</taxon>
        <taxon>Spermatophyta</taxon>
        <taxon>Magnoliopsida</taxon>
        <taxon>Liliopsida</taxon>
        <taxon>Poales</taxon>
        <taxon>Poaceae</taxon>
        <taxon>BOP clade</taxon>
        <taxon>Oryzoideae</taxon>
        <taxon>Oryzeae</taxon>
        <taxon>Oryzinae</taxon>
        <taxon>Oryza</taxon>
    </lineage>
</organism>
<feature type="compositionally biased region" description="Basic and acidic residues" evidence="1">
    <location>
        <begin position="126"/>
        <end position="138"/>
    </location>
</feature>
<name>A0A0E0DJD3_9ORYZ</name>
<evidence type="ECO:0000313" key="2">
    <source>
        <dbReference type="EnsemblPlants" id="OMERI04G23410.2"/>
    </source>
</evidence>
<dbReference type="Proteomes" id="UP000008021">
    <property type="component" value="Chromosome 4"/>
</dbReference>
<evidence type="ECO:0000256" key="1">
    <source>
        <dbReference type="SAM" id="MobiDB-lite"/>
    </source>
</evidence>
<dbReference type="AlphaFoldDB" id="A0A0E0DJD3"/>
<evidence type="ECO:0000313" key="3">
    <source>
        <dbReference type="Proteomes" id="UP000008021"/>
    </source>
</evidence>
<feature type="compositionally biased region" description="Basic residues" evidence="1">
    <location>
        <begin position="181"/>
        <end position="193"/>
    </location>
</feature>